<accession>A0A392MFD9</accession>
<evidence type="ECO:0000313" key="1">
    <source>
        <dbReference type="EMBL" id="MCH85795.1"/>
    </source>
</evidence>
<reference evidence="1 2" key="1">
    <citation type="journal article" date="2018" name="Front. Plant Sci.">
        <title>Red Clover (Trifolium pratense) and Zigzag Clover (T. medium) - A Picture of Genomic Similarities and Differences.</title>
        <authorList>
            <person name="Dluhosova J."/>
            <person name="Istvanek J."/>
            <person name="Nedelnik J."/>
            <person name="Repkova J."/>
        </authorList>
    </citation>
    <scope>NUCLEOTIDE SEQUENCE [LARGE SCALE GENOMIC DNA]</scope>
    <source>
        <strain evidence="2">cv. 10/8</strain>
        <tissue evidence="1">Leaf</tissue>
    </source>
</reference>
<dbReference type="AlphaFoldDB" id="A0A392MFD9"/>
<comment type="caution">
    <text evidence="1">The sequence shown here is derived from an EMBL/GenBank/DDBJ whole genome shotgun (WGS) entry which is preliminary data.</text>
</comment>
<name>A0A392MFD9_9FABA</name>
<dbReference type="EMBL" id="LXQA010009150">
    <property type="protein sequence ID" value="MCH85795.1"/>
    <property type="molecule type" value="Genomic_DNA"/>
</dbReference>
<protein>
    <submittedName>
        <fullName evidence="1">Uncharacterized protein</fullName>
    </submittedName>
</protein>
<evidence type="ECO:0000313" key="2">
    <source>
        <dbReference type="Proteomes" id="UP000265520"/>
    </source>
</evidence>
<gene>
    <name evidence="1" type="ORF">A2U01_0006646</name>
</gene>
<sequence>MLSILSCLGFTSANKCISSAAASDSVGDKASAQHLRMCRVGEKSMRLVQNLNDRRAHVNILLMVKVEGVHVNPLVQVWLHHRGHVLREMVHE</sequence>
<dbReference type="Proteomes" id="UP000265520">
    <property type="component" value="Unassembled WGS sequence"/>
</dbReference>
<keyword evidence="2" id="KW-1185">Reference proteome</keyword>
<feature type="non-terminal residue" evidence="1">
    <location>
        <position position="92"/>
    </location>
</feature>
<proteinExistence type="predicted"/>
<organism evidence="1 2">
    <name type="scientific">Trifolium medium</name>
    <dbReference type="NCBI Taxonomy" id="97028"/>
    <lineage>
        <taxon>Eukaryota</taxon>
        <taxon>Viridiplantae</taxon>
        <taxon>Streptophyta</taxon>
        <taxon>Embryophyta</taxon>
        <taxon>Tracheophyta</taxon>
        <taxon>Spermatophyta</taxon>
        <taxon>Magnoliopsida</taxon>
        <taxon>eudicotyledons</taxon>
        <taxon>Gunneridae</taxon>
        <taxon>Pentapetalae</taxon>
        <taxon>rosids</taxon>
        <taxon>fabids</taxon>
        <taxon>Fabales</taxon>
        <taxon>Fabaceae</taxon>
        <taxon>Papilionoideae</taxon>
        <taxon>50 kb inversion clade</taxon>
        <taxon>NPAAA clade</taxon>
        <taxon>Hologalegina</taxon>
        <taxon>IRL clade</taxon>
        <taxon>Trifolieae</taxon>
        <taxon>Trifolium</taxon>
    </lineage>
</organism>